<dbReference type="InterPro" id="IPR020476">
    <property type="entry name" value="Nudix_hydrolase"/>
</dbReference>
<evidence type="ECO:0000256" key="2">
    <source>
        <dbReference type="ARBA" id="ARBA00022801"/>
    </source>
</evidence>
<dbReference type="InterPro" id="IPR020084">
    <property type="entry name" value="NUDIX_hydrolase_CS"/>
</dbReference>
<name>A0ABS3IA56_9MICO</name>
<dbReference type="InterPro" id="IPR015797">
    <property type="entry name" value="NUDIX_hydrolase-like_dom_sf"/>
</dbReference>
<feature type="region of interest" description="Disordered" evidence="4">
    <location>
        <begin position="1"/>
        <end position="21"/>
    </location>
</feature>
<dbReference type="Proteomes" id="UP000664617">
    <property type="component" value="Unassembled WGS sequence"/>
</dbReference>
<dbReference type="PANTHER" id="PTHR43736">
    <property type="entry name" value="ADP-RIBOSE PYROPHOSPHATASE"/>
    <property type="match status" value="1"/>
</dbReference>
<sequence length="147" mass="15935">MRPQRSSSPTTPGASSWSNPTTSDHWAFPGGYVEQGETPHLAAVRELSEELGLTLPIGDLLVIDWASPAGPRPRALINFVFDGGRLPDAHHIRMDTDELETFGVHDPEHCKRLLPARVAPRIDAALDARAKNATAYLIDGEPTPPKG</sequence>
<dbReference type="PANTHER" id="PTHR43736:SF1">
    <property type="entry name" value="DIHYDRONEOPTERIN TRIPHOSPHATE DIPHOSPHATASE"/>
    <property type="match status" value="1"/>
</dbReference>
<reference evidence="7" key="1">
    <citation type="submission" date="2023-07" db="EMBL/GenBank/DDBJ databases">
        <title>Myceligenerans salitolerans sp. nov., a halotolerant actinomycete isolated from a salt lake in Xinjiang, China.</title>
        <authorList>
            <person name="Guan T."/>
        </authorList>
    </citation>
    <scope>NUCLEOTIDE SEQUENCE [LARGE SCALE GENOMIC DNA]</scope>
    <source>
        <strain evidence="7">XHU 5031</strain>
    </source>
</reference>
<dbReference type="PRINTS" id="PR00502">
    <property type="entry name" value="NUDIXFAMILY"/>
</dbReference>
<keyword evidence="7" id="KW-1185">Reference proteome</keyword>
<evidence type="ECO:0000256" key="4">
    <source>
        <dbReference type="SAM" id="MobiDB-lite"/>
    </source>
</evidence>
<accession>A0ABS3IA56</accession>
<gene>
    <name evidence="6" type="ORF">J0911_12800</name>
</gene>
<evidence type="ECO:0000313" key="7">
    <source>
        <dbReference type="Proteomes" id="UP000664617"/>
    </source>
</evidence>
<dbReference type="PROSITE" id="PS51462">
    <property type="entry name" value="NUDIX"/>
    <property type="match status" value="1"/>
</dbReference>
<comment type="caution">
    <text evidence="6">The sequence shown here is derived from an EMBL/GenBank/DDBJ whole genome shotgun (WGS) entry which is preliminary data.</text>
</comment>
<feature type="domain" description="Nudix hydrolase" evidence="5">
    <location>
        <begin position="1"/>
        <end position="127"/>
    </location>
</feature>
<comment type="similarity">
    <text evidence="1 3">Belongs to the Nudix hydrolase family.</text>
</comment>
<dbReference type="InterPro" id="IPR000086">
    <property type="entry name" value="NUDIX_hydrolase_dom"/>
</dbReference>
<dbReference type="CDD" id="cd18876">
    <property type="entry name" value="NUDIX_Hydrolase"/>
    <property type="match status" value="1"/>
</dbReference>
<dbReference type="Gene3D" id="3.90.79.10">
    <property type="entry name" value="Nucleoside Triphosphate Pyrophosphohydrolase"/>
    <property type="match status" value="1"/>
</dbReference>
<dbReference type="Pfam" id="PF00293">
    <property type="entry name" value="NUDIX"/>
    <property type="match status" value="1"/>
</dbReference>
<dbReference type="SUPFAM" id="SSF55811">
    <property type="entry name" value="Nudix"/>
    <property type="match status" value="1"/>
</dbReference>
<dbReference type="GO" id="GO:0016787">
    <property type="term" value="F:hydrolase activity"/>
    <property type="evidence" value="ECO:0007669"/>
    <property type="project" value="UniProtKB-KW"/>
</dbReference>
<evidence type="ECO:0000259" key="5">
    <source>
        <dbReference type="PROSITE" id="PS51462"/>
    </source>
</evidence>
<evidence type="ECO:0000256" key="1">
    <source>
        <dbReference type="ARBA" id="ARBA00005582"/>
    </source>
</evidence>
<evidence type="ECO:0000256" key="3">
    <source>
        <dbReference type="RuleBase" id="RU003476"/>
    </source>
</evidence>
<proteinExistence type="inferred from homology"/>
<evidence type="ECO:0000313" key="6">
    <source>
        <dbReference type="EMBL" id="MBO0609906.1"/>
    </source>
</evidence>
<keyword evidence="2 3" id="KW-0378">Hydrolase</keyword>
<protein>
    <submittedName>
        <fullName evidence="6">NUDIX hydrolase</fullName>
    </submittedName>
</protein>
<organism evidence="6 7">
    <name type="scientific">Myceligenerans salitolerans</name>
    <dbReference type="NCBI Taxonomy" id="1230528"/>
    <lineage>
        <taxon>Bacteria</taxon>
        <taxon>Bacillati</taxon>
        <taxon>Actinomycetota</taxon>
        <taxon>Actinomycetes</taxon>
        <taxon>Micrococcales</taxon>
        <taxon>Promicromonosporaceae</taxon>
        <taxon>Myceligenerans</taxon>
    </lineage>
</organism>
<dbReference type="PROSITE" id="PS00893">
    <property type="entry name" value="NUDIX_BOX"/>
    <property type="match status" value="1"/>
</dbReference>
<dbReference type="EMBL" id="JAFMPK010000045">
    <property type="protein sequence ID" value="MBO0609906.1"/>
    <property type="molecule type" value="Genomic_DNA"/>
</dbReference>